<accession>A0A835DR27</accession>
<dbReference type="InterPro" id="IPR040220">
    <property type="entry name" value="DD11"/>
</dbReference>
<gene>
    <name evidence="4" type="ORF">HHK36_000468</name>
</gene>
<name>A0A835DR27_TETSI</name>
<dbReference type="OMA" id="ENTTMNE"/>
<dbReference type="Pfam" id="PF05617">
    <property type="entry name" value="Prolamin_like"/>
    <property type="match status" value="1"/>
</dbReference>
<feature type="domain" description="Prolamin-like" evidence="3">
    <location>
        <begin position="83"/>
        <end position="152"/>
    </location>
</feature>
<dbReference type="Proteomes" id="UP000655225">
    <property type="component" value="Unassembled WGS sequence"/>
</dbReference>
<dbReference type="AlphaFoldDB" id="A0A835DR27"/>
<evidence type="ECO:0000256" key="2">
    <source>
        <dbReference type="SAM" id="SignalP"/>
    </source>
</evidence>
<evidence type="ECO:0000259" key="3">
    <source>
        <dbReference type="Pfam" id="PF05617"/>
    </source>
</evidence>
<dbReference type="EMBL" id="JABCRI010000001">
    <property type="protein sequence ID" value="KAF8412503.1"/>
    <property type="molecule type" value="Genomic_DNA"/>
</dbReference>
<organism evidence="4 5">
    <name type="scientific">Tetracentron sinense</name>
    <name type="common">Spur-leaf</name>
    <dbReference type="NCBI Taxonomy" id="13715"/>
    <lineage>
        <taxon>Eukaryota</taxon>
        <taxon>Viridiplantae</taxon>
        <taxon>Streptophyta</taxon>
        <taxon>Embryophyta</taxon>
        <taxon>Tracheophyta</taxon>
        <taxon>Spermatophyta</taxon>
        <taxon>Magnoliopsida</taxon>
        <taxon>Trochodendrales</taxon>
        <taxon>Trochodendraceae</taxon>
        <taxon>Tetracentron</taxon>
    </lineage>
</organism>
<proteinExistence type="predicted"/>
<dbReference type="PANTHER" id="PTHR31207">
    <property type="entry name" value="ECA1 GAMETOGENESIS FAMILY PROTEIN (DUF784)-RELATED-RELATED"/>
    <property type="match status" value="1"/>
</dbReference>
<evidence type="ECO:0000256" key="1">
    <source>
        <dbReference type="ARBA" id="ARBA00022729"/>
    </source>
</evidence>
<dbReference type="PANTHER" id="PTHR31207:SF35">
    <property type="entry name" value="PROLAMIN-LIKE DOMAIN-CONTAINING PROTEIN"/>
    <property type="match status" value="1"/>
</dbReference>
<keyword evidence="5" id="KW-1185">Reference proteome</keyword>
<evidence type="ECO:0000313" key="4">
    <source>
        <dbReference type="EMBL" id="KAF8412503.1"/>
    </source>
</evidence>
<comment type="caution">
    <text evidence="4">The sequence shown here is derived from an EMBL/GenBank/DDBJ whole genome shotgun (WGS) entry which is preliminary data.</text>
</comment>
<reference evidence="4 5" key="1">
    <citation type="submission" date="2020-04" db="EMBL/GenBank/DDBJ databases">
        <title>Plant Genome Project.</title>
        <authorList>
            <person name="Zhang R.-G."/>
        </authorList>
    </citation>
    <scope>NUCLEOTIDE SEQUENCE [LARGE SCALE GENOMIC DNA]</scope>
    <source>
        <strain evidence="4">YNK0</strain>
        <tissue evidence="4">Leaf</tissue>
    </source>
</reference>
<protein>
    <recommendedName>
        <fullName evidence="3">Prolamin-like domain-containing protein</fullName>
    </recommendedName>
</protein>
<dbReference type="PROSITE" id="PS51257">
    <property type="entry name" value="PROKAR_LIPOPROTEIN"/>
    <property type="match status" value="1"/>
</dbReference>
<dbReference type="OrthoDB" id="1368054at2759"/>
<sequence>MARIDLFSTMVVLFLACGAVSVAPGLALEWSIVPSESIGPMGEYDDIPPLNASEPTFEVDVPDAYTLPPEPQPGFYKYLESCAIILTEKCGEEIFDKMFENTTMNEDCCYKLVQMGKPCHDELSKMMASLPEYKANAPEIPKKSLEVWNQCVSVASPSS</sequence>
<dbReference type="InterPro" id="IPR008502">
    <property type="entry name" value="Prolamin-like"/>
</dbReference>
<evidence type="ECO:0000313" key="5">
    <source>
        <dbReference type="Proteomes" id="UP000655225"/>
    </source>
</evidence>
<feature type="chain" id="PRO_5032544342" description="Prolamin-like domain-containing protein" evidence="2">
    <location>
        <begin position="28"/>
        <end position="159"/>
    </location>
</feature>
<feature type="signal peptide" evidence="2">
    <location>
        <begin position="1"/>
        <end position="27"/>
    </location>
</feature>
<keyword evidence="1 2" id="KW-0732">Signal</keyword>